<sequence>MSGSATYRSAPEHPTSVERLDPGGVDRHLAELADVLCSCVHGGASVGFLPPFTAADAYRYWRDVRDLLGAGGRVLLVARRDGLVVGTAQLVLATPANGAHRAEVCKVLVHPDARRDGVGRALMDAVDAQARRYGRSLLVLDTVRGSAGERLYRAVGYQVSGVIPGYARSTEGTLEDTTVMFKVLSPNPVRG</sequence>
<evidence type="ECO:0000256" key="3">
    <source>
        <dbReference type="SAM" id="MobiDB-lite"/>
    </source>
</evidence>
<dbReference type="Pfam" id="PF13508">
    <property type="entry name" value="Acetyltransf_7"/>
    <property type="match status" value="1"/>
</dbReference>
<dbReference type="Gene3D" id="3.40.630.30">
    <property type="match status" value="1"/>
</dbReference>
<dbReference type="PANTHER" id="PTHR43877">
    <property type="entry name" value="AMINOALKYLPHOSPHONATE N-ACETYLTRANSFERASE-RELATED-RELATED"/>
    <property type="match status" value="1"/>
</dbReference>
<keyword evidence="1" id="KW-0808">Transferase</keyword>
<evidence type="ECO:0000259" key="4">
    <source>
        <dbReference type="PROSITE" id="PS51186"/>
    </source>
</evidence>
<dbReference type="AlphaFoldDB" id="A0A495JND8"/>
<feature type="domain" description="N-acetyltransferase" evidence="4">
    <location>
        <begin position="15"/>
        <end position="185"/>
    </location>
</feature>
<evidence type="ECO:0000256" key="1">
    <source>
        <dbReference type="ARBA" id="ARBA00022679"/>
    </source>
</evidence>
<evidence type="ECO:0000313" key="5">
    <source>
        <dbReference type="EMBL" id="RKR90155.1"/>
    </source>
</evidence>
<protein>
    <recommendedName>
        <fullName evidence="4">N-acetyltransferase domain-containing protein</fullName>
    </recommendedName>
</protein>
<dbReference type="InterPro" id="IPR050832">
    <property type="entry name" value="Bact_Acetyltransf"/>
</dbReference>
<gene>
    <name evidence="5" type="ORF">BDK92_4523</name>
</gene>
<organism evidence="5 6">
    <name type="scientific">Micromonospora pisi</name>
    <dbReference type="NCBI Taxonomy" id="589240"/>
    <lineage>
        <taxon>Bacteria</taxon>
        <taxon>Bacillati</taxon>
        <taxon>Actinomycetota</taxon>
        <taxon>Actinomycetes</taxon>
        <taxon>Micromonosporales</taxon>
        <taxon>Micromonosporaceae</taxon>
        <taxon>Micromonospora</taxon>
    </lineage>
</organism>
<dbReference type="InterPro" id="IPR016181">
    <property type="entry name" value="Acyl_CoA_acyltransferase"/>
</dbReference>
<keyword evidence="2" id="KW-0012">Acyltransferase</keyword>
<evidence type="ECO:0000313" key="6">
    <source>
        <dbReference type="Proteomes" id="UP000277671"/>
    </source>
</evidence>
<feature type="region of interest" description="Disordered" evidence="3">
    <location>
        <begin position="1"/>
        <end position="22"/>
    </location>
</feature>
<comment type="caution">
    <text evidence="5">The sequence shown here is derived from an EMBL/GenBank/DDBJ whole genome shotgun (WGS) entry which is preliminary data.</text>
</comment>
<dbReference type="Proteomes" id="UP000277671">
    <property type="component" value="Unassembled WGS sequence"/>
</dbReference>
<dbReference type="EMBL" id="RBKT01000001">
    <property type="protein sequence ID" value="RKR90155.1"/>
    <property type="molecule type" value="Genomic_DNA"/>
</dbReference>
<dbReference type="GO" id="GO:0016747">
    <property type="term" value="F:acyltransferase activity, transferring groups other than amino-acyl groups"/>
    <property type="evidence" value="ECO:0007669"/>
    <property type="project" value="InterPro"/>
</dbReference>
<dbReference type="RefSeq" id="WP_211349331.1">
    <property type="nucleotide sequence ID" value="NZ_RBKT01000001.1"/>
</dbReference>
<dbReference type="PROSITE" id="PS51186">
    <property type="entry name" value="GNAT"/>
    <property type="match status" value="1"/>
</dbReference>
<accession>A0A495JND8</accession>
<evidence type="ECO:0000256" key="2">
    <source>
        <dbReference type="ARBA" id="ARBA00023315"/>
    </source>
</evidence>
<keyword evidence="6" id="KW-1185">Reference proteome</keyword>
<proteinExistence type="predicted"/>
<reference evidence="5 6" key="1">
    <citation type="submission" date="2018-10" db="EMBL/GenBank/DDBJ databases">
        <title>Sequencing the genomes of 1000 actinobacteria strains.</title>
        <authorList>
            <person name="Klenk H.-P."/>
        </authorList>
    </citation>
    <scope>NUCLEOTIDE SEQUENCE [LARGE SCALE GENOMIC DNA]</scope>
    <source>
        <strain evidence="5 6">DSM 45175</strain>
    </source>
</reference>
<dbReference type="SUPFAM" id="SSF55729">
    <property type="entry name" value="Acyl-CoA N-acyltransferases (Nat)"/>
    <property type="match status" value="1"/>
</dbReference>
<dbReference type="InterPro" id="IPR000182">
    <property type="entry name" value="GNAT_dom"/>
</dbReference>
<dbReference type="CDD" id="cd04301">
    <property type="entry name" value="NAT_SF"/>
    <property type="match status" value="1"/>
</dbReference>
<name>A0A495JND8_9ACTN</name>